<comment type="caution">
    <text evidence="1">The sequence shown here is derived from an EMBL/GenBank/DDBJ whole genome shotgun (WGS) entry which is preliminary data.</text>
</comment>
<dbReference type="VEuPathDB" id="FungiDB:AeMF1_019993"/>
<accession>A0A6G0X9S8</accession>
<dbReference type="AlphaFoldDB" id="A0A6G0X9S8"/>
<gene>
    <name evidence="1" type="ORF">Ae201684_007149</name>
</gene>
<sequence>MPRWTKDCEAQRALEKLIDDHKITAHTKAQVAYNLDTDIFHQFNFPAFQKHFDSTIRMRFAQSSGKRRAPAPPEEDVVVPFLQPKSVSEPPNAVEVVSNRIKGDGLKGLVAEYYNITTKTKSVVVVLTPPCGATTTCEVDEEDPSILRVTWTWTDSICDSTSLFKSKMVNPTTETILMVAALEDAYANMCGKNGSRPQTQYVVDLPRPVRKQRDCMKISSLDGPVKRILI</sequence>
<dbReference type="Proteomes" id="UP000481153">
    <property type="component" value="Unassembled WGS sequence"/>
</dbReference>
<name>A0A6G0X9S8_9STRA</name>
<organism evidence="1 2">
    <name type="scientific">Aphanomyces euteiches</name>
    <dbReference type="NCBI Taxonomy" id="100861"/>
    <lineage>
        <taxon>Eukaryota</taxon>
        <taxon>Sar</taxon>
        <taxon>Stramenopiles</taxon>
        <taxon>Oomycota</taxon>
        <taxon>Saprolegniomycetes</taxon>
        <taxon>Saprolegniales</taxon>
        <taxon>Verrucalvaceae</taxon>
        <taxon>Aphanomyces</taxon>
    </lineage>
</organism>
<dbReference type="EMBL" id="VJMJ01000088">
    <property type="protein sequence ID" value="KAF0736702.1"/>
    <property type="molecule type" value="Genomic_DNA"/>
</dbReference>
<evidence type="ECO:0000313" key="1">
    <source>
        <dbReference type="EMBL" id="KAF0736702.1"/>
    </source>
</evidence>
<keyword evidence="2" id="KW-1185">Reference proteome</keyword>
<protein>
    <submittedName>
        <fullName evidence="1">Uncharacterized protein</fullName>
    </submittedName>
</protein>
<proteinExistence type="predicted"/>
<evidence type="ECO:0000313" key="2">
    <source>
        <dbReference type="Proteomes" id="UP000481153"/>
    </source>
</evidence>
<reference evidence="1 2" key="1">
    <citation type="submission" date="2019-07" db="EMBL/GenBank/DDBJ databases">
        <title>Genomics analysis of Aphanomyces spp. identifies a new class of oomycete effector associated with host adaptation.</title>
        <authorList>
            <person name="Gaulin E."/>
        </authorList>
    </citation>
    <scope>NUCLEOTIDE SEQUENCE [LARGE SCALE GENOMIC DNA]</scope>
    <source>
        <strain evidence="1 2">ATCC 201684</strain>
    </source>
</reference>